<evidence type="ECO:0000259" key="2">
    <source>
        <dbReference type="Pfam" id="PF01471"/>
    </source>
</evidence>
<name>A0A8J6PQ71_9HYPH</name>
<keyword evidence="4" id="KW-1185">Reference proteome</keyword>
<evidence type="ECO:0000313" key="4">
    <source>
        <dbReference type="Proteomes" id="UP000643405"/>
    </source>
</evidence>
<dbReference type="SUPFAM" id="SSF47090">
    <property type="entry name" value="PGBD-like"/>
    <property type="match status" value="2"/>
</dbReference>
<dbReference type="InterPro" id="IPR002477">
    <property type="entry name" value="Peptidoglycan-bd-like"/>
</dbReference>
<evidence type="ECO:0000256" key="1">
    <source>
        <dbReference type="SAM" id="MobiDB-lite"/>
    </source>
</evidence>
<accession>A0A8J6PQ71</accession>
<reference evidence="3" key="1">
    <citation type="submission" date="2020-09" db="EMBL/GenBank/DDBJ databases">
        <title>Genome seq and assembly of Tianweitania sp.</title>
        <authorList>
            <person name="Chhetri G."/>
        </authorList>
    </citation>
    <scope>NUCLEOTIDE SEQUENCE</scope>
    <source>
        <strain evidence="3">Rool2</strain>
    </source>
</reference>
<proteinExistence type="predicted"/>
<gene>
    <name evidence="3" type="ORF">ICI42_14760</name>
</gene>
<protein>
    <submittedName>
        <fullName evidence="3">Peptidoglycan-binding protein</fullName>
    </submittedName>
</protein>
<dbReference type="Proteomes" id="UP000643405">
    <property type="component" value="Unassembled WGS sequence"/>
</dbReference>
<sequence>MARSAKPAKGRKKKPVVVEEQRNLLQEGAAGLGSFIARNPVLVGGSTAFLVALSYVSANALWYQPHAHSGALFATRNVQPFPQPALEVAETTIKIERPVETSALEPAVSEAPAQPPVSTGDPTVERVQSVLKDLNFYSGTVDGRNGPATRSAVEAYQKKIGMAATGEIDAALLHQLGAADRTAGIAPRPAPAPAAAPVPAPKAEPAKVSVDHEARLRRIQAGLKAFGNQGIDIDGKMGGRTRSGIREFQALFGLPETGEPDEAVYAKMKEIGLTN</sequence>
<organism evidence="3 4">
    <name type="scientific">Oryzicola mucosus</name>
    <dbReference type="NCBI Taxonomy" id="2767425"/>
    <lineage>
        <taxon>Bacteria</taxon>
        <taxon>Pseudomonadati</taxon>
        <taxon>Pseudomonadota</taxon>
        <taxon>Alphaproteobacteria</taxon>
        <taxon>Hyphomicrobiales</taxon>
        <taxon>Phyllobacteriaceae</taxon>
        <taxon>Oryzicola</taxon>
    </lineage>
</organism>
<dbReference type="Gene3D" id="1.10.101.10">
    <property type="entry name" value="PGBD-like superfamily/PGBD"/>
    <property type="match status" value="2"/>
</dbReference>
<dbReference type="InterPro" id="IPR036365">
    <property type="entry name" value="PGBD-like_sf"/>
</dbReference>
<dbReference type="RefSeq" id="WP_188165345.1">
    <property type="nucleotide sequence ID" value="NZ_JACVVX010000004.1"/>
</dbReference>
<dbReference type="AlphaFoldDB" id="A0A8J6PQ71"/>
<feature type="domain" description="Peptidoglycan binding-like" evidence="2">
    <location>
        <begin position="215"/>
        <end position="268"/>
    </location>
</feature>
<dbReference type="InterPro" id="IPR036366">
    <property type="entry name" value="PGBDSf"/>
</dbReference>
<feature type="region of interest" description="Disordered" evidence="1">
    <location>
        <begin position="187"/>
        <end position="208"/>
    </location>
</feature>
<feature type="region of interest" description="Disordered" evidence="1">
    <location>
        <begin position="103"/>
        <end position="123"/>
    </location>
</feature>
<feature type="compositionally biased region" description="Pro residues" evidence="1">
    <location>
        <begin position="188"/>
        <end position="202"/>
    </location>
</feature>
<feature type="domain" description="Peptidoglycan binding-like" evidence="2">
    <location>
        <begin position="122"/>
        <end position="175"/>
    </location>
</feature>
<dbReference type="Pfam" id="PF01471">
    <property type="entry name" value="PG_binding_1"/>
    <property type="match status" value="2"/>
</dbReference>
<evidence type="ECO:0000313" key="3">
    <source>
        <dbReference type="EMBL" id="MBD0415920.1"/>
    </source>
</evidence>
<comment type="caution">
    <text evidence="3">The sequence shown here is derived from an EMBL/GenBank/DDBJ whole genome shotgun (WGS) entry which is preliminary data.</text>
</comment>
<dbReference type="EMBL" id="JACVVX010000004">
    <property type="protein sequence ID" value="MBD0415920.1"/>
    <property type="molecule type" value="Genomic_DNA"/>
</dbReference>